<keyword evidence="4 8" id="KW-0812">Transmembrane</keyword>
<dbReference type="CDD" id="cd17346">
    <property type="entry name" value="MFS_DtpA_like"/>
    <property type="match status" value="1"/>
</dbReference>
<keyword evidence="12" id="KW-1185">Reference proteome</keyword>
<comment type="similarity">
    <text evidence="8">Belongs to the major facilitator superfamily. Proton-dependent oligopeptide transporter (POT/PTR) (TC 2.A.17) family.</text>
</comment>
<keyword evidence="6 9" id="KW-1133">Transmembrane helix</keyword>
<evidence type="ECO:0000259" key="10">
    <source>
        <dbReference type="PROSITE" id="PS50850"/>
    </source>
</evidence>
<evidence type="ECO:0000256" key="5">
    <source>
        <dbReference type="ARBA" id="ARBA00022856"/>
    </source>
</evidence>
<dbReference type="InterPro" id="IPR018456">
    <property type="entry name" value="PTR2_symporter_CS"/>
</dbReference>
<name>A0A3R9NYZ6_9BACT</name>
<dbReference type="GO" id="GO:0005886">
    <property type="term" value="C:plasma membrane"/>
    <property type="evidence" value="ECO:0007669"/>
    <property type="project" value="UniProtKB-SubCell"/>
</dbReference>
<keyword evidence="5" id="KW-0571">Peptide transport</keyword>
<feature type="transmembrane region" description="Helical" evidence="9">
    <location>
        <begin position="206"/>
        <end position="228"/>
    </location>
</feature>
<keyword evidence="7 9" id="KW-0472">Membrane</keyword>
<keyword evidence="3" id="KW-1003">Cell membrane</keyword>
<gene>
    <name evidence="11" type="ORF">EI290_20495</name>
</gene>
<sequence>MQTTTAVQEQPTMQQSHPPGLYLLFFTEMWERFSYYGMRGLLMLYLSKTAIEGGLGISEASASLIYGYFTGFVYLTPILGGWLADKFIGQRRAILIGGITMALGQLSLFMQPEISTTPALFGLPWPTALGLLLLIVGNGFFKPNISTIVGKLYKQGDPLRDSAFTIFYMGINAGAFLAPLVCGYLAENLFATRAVVDGVEKVTNYGFRYGFLAAGIGMMLGQLVFNLLGKKYLGDVGMYPEGQNSDGTSSAAAKAPLTKEETDRMAVIFIVTLFVVFFWAGFEQAGSSLTLYTDKYINREVFGFLIPTSWFQSVNPGFIVLLGAPVAAVWMSLSRKGKDLSIPVKMGLGMVLLGVGFLFMVGAVLERGGDVADQTVKASILWLLATYFFHTIGELCLSPIGLSMVSRLSPPTLTSMLMGVWFLAPFVAQIAGGYIASYVEELGALKVFGLIAGFVILAGLILIAIARKLFAMMHGRG</sequence>
<dbReference type="InterPro" id="IPR036259">
    <property type="entry name" value="MFS_trans_sf"/>
</dbReference>
<dbReference type="NCBIfam" id="TIGR00924">
    <property type="entry name" value="yjdL_sub1_fam"/>
    <property type="match status" value="2"/>
</dbReference>
<feature type="transmembrane region" description="Helical" evidence="9">
    <location>
        <begin position="265"/>
        <end position="282"/>
    </location>
</feature>
<dbReference type="Pfam" id="PF00854">
    <property type="entry name" value="PTR2"/>
    <property type="match status" value="2"/>
</dbReference>
<dbReference type="InterPro" id="IPR005279">
    <property type="entry name" value="Dipep/tripep_permease"/>
</dbReference>
<dbReference type="PANTHER" id="PTHR23517:SF15">
    <property type="entry name" value="PROTON-DEPENDENT OLIGOPEPTIDE FAMILY TRANSPORT PROTEIN"/>
    <property type="match status" value="1"/>
</dbReference>
<evidence type="ECO:0000313" key="12">
    <source>
        <dbReference type="Proteomes" id="UP000280066"/>
    </source>
</evidence>
<dbReference type="PANTHER" id="PTHR23517">
    <property type="entry name" value="RESISTANCE PROTEIN MDTM, PUTATIVE-RELATED-RELATED"/>
    <property type="match status" value="1"/>
</dbReference>
<comment type="caution">
    <text evidence="11">The sequence shown here is derived from an EMBL/GenBank/DDBJ whole genome shotgun (WGS) entry which is preliminary data.</text>
</comment>
<evidence type="ECO:0000256" key="3">
    <source>
        <dbReference type="ARBA" id="ARBA00022475"/>
    </source>
</evidence>
<dbReference type="GO" id="GO:1904680">
    <property type="term" value="F:peptide transmembrane transporter activity"/>
    <property type="evidence" value="ECO:0007669"/>
    <property type="project" value="InterPro"/>
</dbReference>
<proteinExistence type="inferred from homology"/>
<dbReference type="Gene3D" id="1.20.1250.20">
    <property type="entry name" value="MFS general substrate transporter like domains"/>
    <property type="match status" value="2"/>
</dbReference>
<dbReference type="AlphaFoldDB" id="A0A3R9NYZ6"/>
<keyword evidence="2 8" id="KW-0813">Transport</keyword>
<evidence type="ECO:0000256" key="8">
    <source>
        <dbReference type="RuleBase" id="RU003755"/>
    </source>
</evidence>
<feature type="transmembrane region" description="Helical" evidence="9">
    <location>
        <begin position="380"/>
        <end position="402"/>
    </location>
</feature>
<feature type="transmembrane region" description="Helical" evidence="9">
    <location>
        <begin position="93"/>
        <end position="111"/>
    </location>
</feature>
<feature type="domain" description="Major facilitator superfamily (MFS) profile" evidence="10">
    <location>
        <begin position="20"/>
        <end position="476"/>
    </location>
</feature>
<dbReference type="InterPro" id="IPR020846">
    <property type="entry name" value="MFS_dom"/>
</dbReference>
<evidence type="ECO:0000313" key="11">
    <source>
        <dbReference type="EMBL" id="RSK24164.1"/>
    </source>
</evidence>
<dbReference type="PROSITE" id="PS50850">
    <property type="entry name" value="MFS"/>
    <property type="match status" value="1"/>
</dbReference>
<evidence type="ECO:0000256" key="2">
    <source>
        <dbReference type="ARBA" id="ARBA00022448"/>
    </source>
</evidence>
<evidence type="ECO:0000256" key="4">
    <source>
        <dbReference type="ARBA" id="ARBA00022692"/>
    </source>
</evidence>
<feature type="transmembrane region" description="Helical" evidence="9">
    <location>
        <begin position="123"/>
        <end position="141"/>
    </location>
</feature>
<evidence type="ECO:0000256" key="6">
    <source>
        <dbReference type="ARBA" id="ARBA00022989"/>
    </source>
</evidence>
<evidence type="ECO:0000256" key="1">
    <source>
        <dbReference type="ARBA" id="ARBA00004651"/>
    </source>
</evidence>
<dbReference type="SUPFAM" id="SSF103473">
    <property type="entry name" value="MFS general substrate transporter"/>
    <property type="match status" value="1"/>
</dbReference>
<feature type="transmembrane region" description="Helical" evidence="9">
    <location>
        <begin position="162"/>
        <end position="186"/>
    </location>
</feature>
<keyword evidence="5" id="KW-0653">Protein transport</keyword>
<organism evidence="11 12">
    <name type="scientific">Hymenobacter metallilatus</name>
    <dbReference type="NCBI Taxonomy" id="2493666"/>
    <lineage>
        <taxon>Bacteria</taxon>
        <taxon>Pseudomonadati</taxon>
        <taxon>Bacteroidota</taxon>
        <taxon>Cytophagia</taxon>
        <taxon>Cytophagales</taxon>
        <taxon>Hymenobacteraceae</taxon>
        <taxon>Hymenobacter</taxon>
    </lineage>
</organism>
<dbReference type="InterPro" id="IPR050171">
    <property type="entry name" value="MFS_Transporters"/>
</dbReference>
<feature type="transmembrane region" description="Helical" evidence="9">
    <location>
        <begin position="346"/>
        <end position="365"/>
    </location>
</feature>
<feature type="transmembrane region" description="Helical" evidence="9">
    <location>
        <begin position="65"/>
        <end position="84"/>
    </location>
</feature>
<feature type="transmembrane region" description="Helical" evidence="9">
    <location>
        <begin position="414"/>
        <end position="435"/>
    </location>
</feature>
<dbReference type="Proteomes" id="UP000280066">
    <property type="component" value="Unassembled WGS sequence"/>
</dbReference>
<feature type="transmembrane region" description="Helical" evidence="9">
    <location>
        <begin position="314"/>
        <end position="334"/>
    </location>
</feature>
<dbReference type="GO" id="GO:0006857">
    <property type="term" value="P:oligopeptide transport"/>
    <property type="evidence" value="ECO:0007669"/>
    <property type="project" value="InterPro"/>
</dbReference>
<comment type="subcellular location">
    <subcellularLocation>
        <location evidence="1">Cell membrane</location>
        <topology evidence="1">Multi-pass membrane protein</topology>
    </subcellularLocation>
    <subcellularLocation>
        <location evidence="8">Membrane</location>
        <topology evidence="8">Multi-pass membrane protein</topology>
    </subcellularLocation>
</comment>
<dbReference type="FunFam" id="1.20.1250.20:FF:000146">
    <property type="entry name" value="Amino acid/peptide transporter"/>
    <property type="match status" value="1"/>
</dbReference>
<evidence type="ECO:0000256" key="7">
    <source>
        <dbReference type="ARBA" id="ARBA00023136"/>
    </source>
</evidence>
<dbReference type="EMBL" id="RWIS01000018">
    <property type="protein sequence ID" value="RSK24164.1"/>
    <property type="molecule type" value="Genomic_DNA"/>
</dbReference>
<dbReference type="PROSITE" id="PS01023">
    <property type="entry name" value="PTR2_2"/>
    <property type="match status" value="1"/>
</dbReference>
<dbReference type="RefSeq" id="WP_125433520.1">
    <property type="nucleotide sequence ID" value="NZ_RWIS01000018.1"/>
</dbReference>
<dbReference type="OrthoDB" id="9772725at2"/>
<feature type="transmembrane region" description="Helical" evidence="9">
    <location>
        <begin position="447"/>
        <end position="466"/>
    </location>
</feature>
<protein>
    <submittedName>
        <fullName evidence="11">MFS transporter</fullName>
    </submittedName>
</protein>
<evidence type="ECO:0000256" key="9">
    <source>
        <dbReference type="SAM" id="Phobius"/>
    </source>
</evidence>
<accession>A0A3R9NYZ6</accession>
<reference evidence="11 12" key="1">
    <citation type="submission" date="2018-12" db="EMBL/GenBank/DDBJ databases">
        <authorList>
            <person name="Feng G."/>
            <person name="Zhu H."/>
        </authorList>
    </citation>
    <scope>NUCLEOTIDE SEQUENCE [LARGE SCALE GENOMIC DNA]</scope>
    <source>
        <strain evidence="11 12">9PBR-2</strain>
    </source>
</reference>
<dbReference type="InterPro" id="IPR000109">
    <property type="entry name" value="POT_fam"/>
</dbReference>